<dbReference type="InterPro" id="IPR003661">
    <property type="entry name" value="HisK_dim/P_dom"/>
</dbReference>
<dbReference type="EC" id="2.7.13.3" evidence="2"/>
<dbReference type="InterPro" id="IPR036097">
    <property type="entry name" value="HisK_dim/P_sf"/>
</dbReference>
<dbReference type="Gene3D" id="3.30.565.10">
    <property type="entry name" value="Histidine kinase-like ATPase, C-terminal domain"/>
    <property type="match status" value="1"/>
</dbReference>
<dbReference type="InterPro" id="IPR036890">
    <property type="entry name" value="HATPase_C_sf"/>
</dbReference>
<dbReference type="RefSeq" id="WP_354090421.1">
    <property type="nucleotide sequence ID" value="NZ_JBEPTF010000006.1"/>
</dbReference>
<comment type="caution">
    <text evidence="11">The sequence shown here is derived from an EMBL/GenBank/DDBJ whole genome shotgun (WGS) entry which is preliminary data.</text>
</comment>
<dbReference type="CDD" id="cd00082">
    <property type="entry name" value="HisKA"/>
    <property type="match status" value="1"/>
</dbReference>
<proteinExistence type="predicted"/>
<evidence type="ECO:0000256" key="1">
    <source>
        <dbReference type="ARBA" id="ARBA00000085"/>
    </source>
</evidence>
<feature type="domain" description="Histidine kinase" evidence="10">
    <location>
        <begin position="246"/>
        <end position="460"/>
    </location>
</feature>
<dbReference type="Pfam" id="PF02518">
    <property type="entry name" value="HATPase_c"/>
    <property type="match status" value="1"/>
</dbReference>
<evidence type="ECO:0000256" key="8">
    <source>
        <dbReference type="ARBA" id="ARBA00023012"/>
    </source>
</evidence>
<dbReference type="Gene3D" id="1.10.287.130">
    <property type="match status" value="1"/>
</dbReference>
<keyword evidence="4 11" id="KW-0808">Transferase</keyword>
<evidence type="ECO:0000256" key="5">
    <source>
        <dbReference type="ARBA" id="ARBA00022741"/>
    </source>
</evidence>
<keyword evidence="9" id="KW-0472">Membrane</keyword>
<organism evidence="11 12">
    <name type="scientific">Brevundimonas faecalis</name>
    <dbReference type="NCBI Taxonomy" id="947378"/>
    <lineage>
        <taxon>Bacteria</taxon>
        <taxon>Pseudomonadati</taxon>
        <taxon>Pseudomonadota</taxon>
        <taxon>Alphaproteobacteria</taxon>
        <taxon>Caulobacterales</taxon>
        <taxon>Caulobacteraceae</taxon>
        <taxon>Brevundimonas</taxon>
    </lineage>
</organism>
<feature type="transmembrane region" description="Helical" evidence="9">
    <location>
        <begin position="40"/>
        <end position="59"/>
    </location>
</feature>
<dbReference type="Pfam" id="PF08448">
    <property type="entry name" value="PAS_4"/>
    <property type="match status" value="1"/>
</dbReference>
<dbReference type="Proteomes" id="UP001549313">
    <property type="component" value="Unassembled WGS sequence"/>
</dbReference>
<evidence type="ECO:0000256" key="3">
    <source>
        <dbReference type="ARBA" id="ARBA00022553"/>
    </source>
</evidence>
<evidence type="ECO:0000256" key="4">
    <source>
        <dbReference type="ARBA" id="ARBA00022679"/>
    </source>
</evidence>
<name>A0ABV2RFT4_9CAUL</name>
<keyword evidence="6 11" id="KW-0418">Kinase</keyword>
<dbReference type="InterPro" id="IPR000014">
    <property type="entry name" value="PAS"/>
</dbReference>
<dbReference type="InterPro" id="IPR005467">
    <property type="entry name" value="His_kinase_dom"/>
</dbReference>
<dbReference type="GO" id="GO:0004673">
    <property type="term" value="F:protein histidine kinase activity"/>
    <property type="evidence" value="ECO:0007669"/>
    <property type="project" value="UniProtKB-EC"/>
</dbReference>
<dbReference type="Gene3D" id="3.30.450.20">
    <property type="entry name" value="PAS domain"/>
    <property type="match status" value="1"/>
</dbReference>
<feature type="transmembrane region" description="Helical" evidence="9">
    <location>
        <begin position="66"/>
        <end position="87"/>
    </location>
</feature>
<keyword evidence="5" id="KW-0547">Nucleotide-binding</keyword>
<reference evidence="11 12" key="1">
    <citation type="submission" date="2024-06" db="EMBL/GenBank/DDBJ databases">
        <title>Sorghum-associated microbial communities from plants grown in Nebraska, USA.</title>
        <authorList>
            <person name="Schachtman D."/>
        </authorList>
    </citation>
    <scope>NUCLEOTIDE SEQUENCE [LARGE SCALE GENOMIC DNA]</scope>
    <source>
        <strain evidence="11 12">2814</strain>
    </source>
</reference>
<evidence type="ECO:0000256" key="6">
    <source>
        <dbReference type="ARBA" id="ARBA00022777"/>
    </source>
</evidence>
<keyword evidence="3" id="KW-0597">Phosphoprotein</keyword>
<dbReference type="PRINTS" id="PR00344">
    <property type="entry name" value="BCTRLSENSOR"/>
</dbReference>
<evidence type="ECO:0000256" key="2">
    <source>
        <dbReference type="ARBA" id="ARBA00012438"/>
    </source>
</evidence>
<keyword evidence="9" id="KW-0812">Transmembrane</keyword>
<dbReference type="InterPro" id="IPR003594">
    <property type="entry name" value="HATPase_dom"/>
</dbReference>
<dbReference type="CDD" id="cd00130">
    <property type="entry name" value="PAS"/>
    <property type="match status" value="1"/>
</dbReference>
<evidence type="ECO:0000313" key="12">
    <source>
        <dbReference type="Proteomes" id="UP001549313"/>
    </source>
</evidence>
<dbReference type="Pfam" id="PF00512">
    <property type="entry name" value="HisKA"/>
    <property type="match status" value="1"/>
</dbReference>
<dbReference type="InterPro" id="IPR035965">
    <property type="entry name" value="PAS-like_dom_sf"/>
</dbReference>
<keyword evidence="9" id="KW-1133">Transmembrane helix</keyword>
<dbReference type="SUPFAM" id="SSF55785">
    <property type="entry name" value="PYP-like sensor domain (PAS domain)"/>
    <property type="match status" value="1"/>
</dbReference>
<dbReference type="SMART" id="SM00387">
    <property type="entry name" value="HATPase_c"/>
    <property type="match status" value="1"/>
</dbReference>
<sequence length="465" mass="49999">MSVLAVLVAAVASSLVAPGPFRYLPMLPAVILTALLTRRFVIGLTIGLCVVFTLLTTAYASSAEAVLNAVLFTVGAWILAEFCLTLRRQKKRADRMTRRIAAQDALLKTVLATVPVVTLEIDGTVHRMNSTAAALFALEEKAATGRPFNEMSPAFDLTALISGADEAVYGPQAPTDDYWSGVRADGSTFPMSVQCGRAPGPEGSDLIVLCLTDLTRWHKADEQARELHAQLNKVWRLNSLGEMAATLAHELNQPLSAAATYLHAGQVDLEKAGALGDNARTLIEQSKAQLLRAGKIIRRMRELLSMESRSMGQERASRMIEDLAPIFTMIGSSQDVPVLLDLETVDDAVRAERIQFQQAMVNLVRNAVEAVSGRPDPEVMVVGRIVSPTHYVVSVEDNGPGLTPEQAERMFQPMTSTKSGGMGLGLSVTRTIVESHGGRLLVAKSASGGAAFSFHLIREAVGENP</sequence>
<evidence type="ECO:0000256" key="7">
    <source>
        <dbReference type="ARBA" id="ARBA00022840"/>
    </source>
</evidence>
<gene>
    <name evidence="11" type="ORF">ABIE19_003402</name>
</gene>
<dbReference type="InterPro" id="IPR004358">
    <property type="entry name" value="Sig_transdc_His_kin-like_C"/>
</dbReference>
<accession>A0ABV2RFT4</accession>
<keyword evidence="8" id="KW-0902">Two-component regulatory system</keyword>
<dbReference type="EMBL" id="JBEPTF010000006">
    <property type="protein sequence ID" value="MET4685451.1"/>
    <property type="molecule type" value="Genomic_DNA"/>
</dbReference>
<dbReference type="InterPro" id="IPR013656">
    <property type="entry name" value="PAS_4"/>
</dbReference>
<dbReference type="PANTHER" id="PTHR43065:SF10">
    <property type="entry name" value="PEROXIDE STRESS-ACTIVATED HISTIDINE KINASE MAK3"/>
    <property type="match status" value="1"/>
</dbReference>
<evidence type="ECO:0000313" key="11">
    <source>
        <dbReference type="EMBL" id="MET4685451.1"/>
    </source>
</evidence>
<dbReference type="SMART" id="SM00388">
    <property type="entry name" value="HisKA"/>
    <property type="match status" value="1"/>
</dbReference>
<keyword evidence="12" id="KW-1185">Reference proteome</keyword>
<protein>
    <recommendedName>
        <fullName evidence="2">histidine kinase</fullName>
        <ecNumber evidence="2">2.7.13.3</ecNumber>
    </recommendedName>
</protein>
<dbReference type="PROSITE" id="PS50109">
    <property type="entry name" value="HIS_KIN"/>
    <property type="match status" value="1"/>
</dbReference>
<dbReference type="SUPFAM" id="SSF55874">
    <property type="entry name" value="ATPase domain of HSP90 chaperone/DNA topoisomerase II/histidine kinase"/>
    <property type="match status" value="1"/>
</dbReference>
<dbReference type="SUPFAM" id="SSF47384">
    <property type="entry name" value="Homodimeric domain of signal transducing histidine kinase"/>
    <property type="match status" value="1"/>
</dbReference>
<comment type="catalytic activity">
    <reaction evidence="1">
        <text>ATP + protein L-histidine = ADP + protein N-phospho-L-histidine.</text>
        <dbReference type="EC" id="2.7.13.3"/>
    </reaction>
</comment>
<dbReference type="PANTHER" id="PTHR43065">
    <property type="entry name" value="SENSOR HISTIDINE KINASE"/>
    <property type="match status" value="1"/>
</dbReference>
<keyword evidence="7" id="KW-0067">ATP-binding</keyword>
<evidence type="ECO:0000256" key="9">
    <source>
        <dbReference type="SAM" id="Phobius"/>
    </source>
</evidence>
<evidence type="ECO:0000259" key="10">
    <source>
        <dbReference type="PROSITE" id="PS50109"/>
    </source>
</evidence>